<name>A0A5P8JXM2_9ACTN</name>
<dbReference type="KEGG" id="sphv:F9278_04840"/>
<dbReference type="SUPFAM" id="SSF46689">
    <property type="entry name" value="Homeodomain-like"/>
    <property type="match status" value="1"/>
</dbReference>
<dbReference type="InterPro" id="IPR001647">
    <property type="entry name" value="HTH_TetR"/>
</dbReference>
<dbReference type="Proteomes" id="UP000327294">
    <property type="component" value="Chromosome"/>
</dbReference>
<dbReference type="Gene3D" id="1.10.357.10">
    <property type="entry name" value="Tetracycline Repressor, domain 2"/>
    <property type="match status" value="1"/>
</dbReference>
<organism evidence="7 8">
    <name type="scientific">Streptomyces phaeolivaceus</name>
    <dbReference type="NCBI Taxonomy" id="2653200"/>
    <lineage>
        <taxon>Bacteria</taxon>
        <taxon>Bacillati</taxon>
        <taxon>Actinomycetota</taxon>
        <taxon>Actinomycetes</taxon>
        <taxon>Kitasatosporales</taxon>
        <taxon>Streptomycetaceae</taxon>
        <taxon>Streptomyces</taxon>
    </lineage>
</organism>
<evidence type="ECO:0000256" key="4">
    <source>
        <dbReference type="PROSITE-ProRule" id="PRU00335"/>
    </source>
</evidence>
<evidence type="ECO:0000256" key="3">
    <source>
        <dbReference type="ARBA" id="ARBA00023163"/>
    </source>
</evidence>
<dbReference type="PANTHER" id="PTHR30055">
    <property type="entry name" value="HTH-TYPE TRANSCRIPTIONAL REGULATOR RUTR"/>
    <property type="match status" value="1"/>
</dbReference>
<sequence>MSASVSTVSDVQGRRDGQAGSSGSARRRRYRSALRDERAADTRGRIAAAARELFATRGFAGTTVALIAEHAGVATPTVYAVFSSKGEIMRELVSRLETEADGEDWRARIEAEPDPRRKLEWYAAWHRTLFATGRDVLAAALNAGGDPAVLDLREQGDRNAQAWLEPIIDALAAADMLAPGLTQQQAVDRGLMLSSLELYFRATNGRGWSDEAYQQWLTELLHHQLLVTPGVPDGKN</sequence>
<evidence type="ECO:0000256" key="2">
    <source>
        <dbReference type="ARBA" id="ARBA00023125"/>
    </source>
</evidence>
<dbReference type="EMBL" id="CP045096">
    <property type="protein sequence ID" value="QFQ95621.1"/>
    <property type="molecule type" value="Genomic_DNA"/>
</dbReference>
<keyword evidence="1" id="KW-0805">Transcription regulation</keyword>
<evidence type="ECO:0000313" key="8">
    <source>
        <dbReference type="Proteomes" id="UP000327294"/>
    </source>
</evidence>
<dbReference type="PANTHER" id="PTHR30055:SF234">
    <property type="entry name" value="HTH-TYPE TRANSCRIPTIONAL REGULATOR BETI"/>
    <property type="match status" value="1"/>
</dbReference>
<dbReference type="AlphaFoldDB" id="A0A5P8JXM2"/>
<evidence type="ECO:0000259" key="6">
    <source>
        <dbReference type="PROSITE" id="PS50977"/>
    </source>
</evidence>
<gene>
    <name evidence="7" type="ORF">F9278_04840</name>
</gene>
<feature type="compositionally biased region" description="Polar residues" evidence="5">
    <location>
        <begin position="1"/>
        <end position="10"/>
    </location>
</feature>
<dbReference type="PRINTS" id="PR00455">
    <property type="entry name" value="HTHTETR"/>
</dbReference>
<feature type="domain" description="HTH tetR-type" evidence="6">
    <location>
        <begin position="40"/>
        <end position="100"/>
    </location>
</feature>
<keyword evidence="2 4" id="KW-0238">DNA-binding</keyword>
<feature type="DNA-binding region" description="H-T-H motif" evidence="4">
    <location>
        <begin position="63"/>
        <end position="82"/>
    </location>
</feature>
<keyword evidence="3" id="KW-0804">Transcription</keyword>
<dbReference type="GO" id="GO:0000976">
    <property type="term" value="F:transcription cis-regulatory region binding"/>
    <property type="evidence" value="ECO:0007669"/>
    <property type="project" value="TreeGrafter"/>
</dbReference>
<dbReference type="Pfam" id="PF00440">
    <property type="entry name" value="TetR_N"/>
    <property type="match status" value="1"/>
</dbReference>
<keyword evidence="8" id="KW-1185">Reference proteome</keyword>
<evidence type="ECO:0000256" key="1">
    <source>
        <dbReference type="ARBA" id="ARBA00023015"/>
    </source>
</evidence>
<dbReference type="GO" id="GO:0003700">
    <property type="term" value="F:DNA-binding transcription factor activity"/>
    <property type="evidence" value="ECO:0007669"/>
    <property type="project" value="TreeGrafter"/>
</dbReference>
<evidence type="ECO:0000256" key="5">
    <source>
        <dbReference type="SAM" id="MobiDB-lite"/>
    </source>
</evidence>
<dbReference type="InterPro" id="IPR009057">
    <property type="entry name" value="Homeodomain-like_sf"/>
</dbReference>
<dbReference type="PROSITE" id="PS50977">
    <property type="entry name" value="HTH_TETR_2"/>
    <property type="match status" value="1"/>
</dbReference>
<dbReference type="InterPro" id="IPR050109">
    <property type="entry name" value="HTH-type_TetR-like_transc_reg"/>
</dbReference>
<feature type="region of interest" description="Disordered" evidence="5">
    <location>
        <begin position="1"/>
        <end position="36"/>
    </location>
</feature>
<proteinExistence type="predicted"/>
<accession>A0A5P8JXM2</accession>
<evidence type="ECO:0000313" key="7">
    <source>
        <dbReference type="EMBL" id="QFQ95621.1"/>
    </source>
</evidence>
<protein>
    <submittedName>
        <fullName evidence="7">TetR/AcrR family transcriptional regulator</fullName>
    </submittedName>
</protein>
<reference evidence="7 8" key="1">
    <citation type="submission" date="2019-10" db="EMBL/GenBank/DDBJ databases">
        <title>Streptomyces sp. strain GY16 isolated from leaves of Broussonetia papyrifera.</title>
        <authorList>
            <person name="Mo P."/>
        </authorList>
    </citation>
    <scope>NUCLEOTIDE SEQUENCE [LARGE SCALE GENOMIC DNA]</scope>
    <source>
        <strain evidence="7 8">GY16</strain>
    </source>
</reference>